<dbReference type="EMBL" id="UYRT01030346">
    <property type="protein sequence ID" value="VDK71361.1"/>
    <property type="molecule type" value="Genomic_DNA"/>
</dbReference>
<name>A0A183DKX5_9BILA</name>
<evidence type="ECO:0000313" key="3">
    <source>
        <dbReference type="WBParaSite" id="GPUH_0000937701-mRNA-1"/>
    </source>
</evidence>
<keyword evidence="2" id="KW-1185">Reference proteome</keyword>
<dbReference type="Proteomes" id="UP000271098">
    <property type="component" value="Unassembled WGS sequence"/>
</dbReference>
<reference evidence="3" key="1">
    <citation type="submission" date="2016-06" db="UniProtKB">
        <authorList>
            <consortium name="WormBaseParasite"/>
        </authorList>
    </citation>
    <scope>IDENTIFICATION</scope>
</reference>
<proteinExistence type="predicted"/>
<protein>
    <submittedName>
        <fullName evidence="1 3">Uncharacterized protein</fullName>
    </submittedName>
</protein>
<dbReference type="WBParaSite" id="GPUH_0000937701-mRNA-1">
    <property type="protein sequence ID" value="GPUH_0000937701-mRNA-1"/>
    <property type="gene ID" value="GPUH_0000937701"/>
</dbReference>
<evidence type="ECO:0000313" key="2">
    <source>
        <dbReference type="Proteomes" id="UP000271098"/>
    </source>
</evidence>
<sequence length="127" mass="15021">MSDEIDSDFDEEAHEKLLDTINKLGDNSSTRKKPLIRKCSEKVRAHELVDLIQSTKFVFYAFLHKSEFHPNLIYESYIYICVYIYTYIYKGLSTCYYDLILELGNLSLEVRHEVDPRRVLRSEFILG</sequence>
<reference evidence="1 2" key="2">
    <citation type="submission" date="2018-11" db="EMBL/GenBank/DDBJ databases">
        <authorList>
            <consortium name="Pathogen Informatics"/>
        </authorList>
    </citation>
    <scope>NUCLEOTIDE SEQUENCE [LARGE SCALE GENOMIC DNA]</scope>
</reference>
<accession>A0A183DKX5</accession>
<dbReference type="AlphaFoldDB" id="A0A183DKX5"/>
<organism evidence="3">
    <name type="scientific">Gongylonema pulchrum</name>
    <dbReference type="NCBI Taxonomy" id="637853"/>
    <lineage>
        <taxon>Eukaryota</taxon>
        <taxon>Metazoa</taxon>
        <taxon>Ecdysozoa</taxon>
        <taxon>Nematoda</taxon>
        <taxon>Chromadorea</taxon>
        <taxon>Rhabditida</taxon>
        <taxon>Spirurina</taxon>
        <taxon>Spiruromorpha</taxon>
        <taxon>Spiruroidea</taxon>
        <taxon>Gongylonematidae</taxon>
        <taxon>Gongylonema</taxon>
    </lineage>
</organism>
<gene>
    <name evidence="1" type="ORF">GPUH_LOCUS9360</name>
</gene>
<evidence type="ECO:0000313" key="1">
    <source>
        <dbReference type="EMBL" id="VDK71361.1"/>
    </source>
</evidence>